<evidence type="ECO:0000313" key="2">
    <source>
        <dbReference type="EMBL" id="KAF2186330.1"/>
    </source>
</evidence>
<dbReference type="AlphaFoldDB" id="A0A6A6E835"/>
<evidence type="ECO:0000259" key="1">
    <source>
        <dbReference type="Pfam" id="PF06985"/>
    </source>
</evidence>
<organism evidence="2 3">
    <name type="scientific">Zopfia rhizophila CBS 207.26</name>
    <dbReference type="NCBI Taxonomy" id="1314779"/>
    <lineage>
        <taxon>Eukaryota</taxon>
        <taxon>Fungi</taxon>
        <taxon>Dikarya</taxon>
        <taxon>Ascomycota</taxon>
        <taxon>Pezizomycotina</taxon>
        <taxon>Dothideomycetes</taxon>
        <taxon>Dothideomycetes incertae sedis</taxon>
        <taxon>Zopfiaceae</taxon>
        <taxon>Zopfia</taxon>
    </lineage>
</organism>
<dbReference type="PANTHER" id="PTHR33112">
    <property type="entry name" value="DOMAIN PROTEIN, PUTATIVE-RELATED"/>
    <property type="match status" value="1"/>
</dbReference>
<keyword evidence="3" id="KW-1185">Reference proteome</keyword>
<dbReference type="EMBL" id="ML994630">
    <property type="protein sequence ID" value="KAF2186330.1"/>
    <property type="molecule type" value="Genomic_DNA"/>
</dbReference>
<dbReference type="Pfam" id="PF06985">
    <property type="entry name" value="HET"/>
    <property type="match status" value="1"/>
</dbReference>
<name>A0A6A6E835_9PEZI</name>
<dbReference type="OrthoDB" id="2958217at2759"/>
<feature type="non-terminal residue" evidence="2">
    <location>
        <position position="1"/>
    </location>
</feature>
<gene>
    <name evidence="2" type="ORF">K469DRAFT_517398</name>
</gene>
<reference evidence="2" key="1">
    <citation type="journal article" date="2020" name="Stud. Mycol.">
        <title>101 Dothideomycetes genomes: a test case for predicting lifestyles and emergence of pathogens.</title>
        <authorList>
            <person name="Haridas S."/>
            <person name="Albert R."/>
            <person name="Binder M."/>
            <person name="Bloem J."/>
            <person name="Labutti K."/>
            <person name="Salamov A."/>
            <person name="Andreopoulos B."/>
            <person name="Baker S."/>
            <person name="Barry K."/>
            <person name="Bills G."/>
            <person name="Bluhm B."/>
            <person name="Cannon C."/>
            <person name="Castanera R."/>
            <person name="Culley D."/>
            <person name="Daum C."/>
            <person name="Ezra D."/>
            <person name="Gonzalez J."/>
            <person name="Henrissat B."/>
            <person name="Kuo A."/>
            <person name="Liang C."/>
            <person name="Lipzen A."/>
            <person name="Lutzoni F."/>
            <person name="Magnuson J."/>
            <person name="Mondo S."/>
            <person name="Nolan M."/>
            <person name="Ohm R."/>
            <person name="Pangilinan J."/>
            <person name="Park H.-J."/>
            <person name="Ramirez L."/>
            <person name="Alfaro M."/>
            <person name="Sun H."/>
            <person name="Tritt A."/>
            <person name="Yoshinaga Y."/>
            <person name="Zwiers L.-H."/>
            <person name="Turgeon B."/>
            <person name="Goodwin S."/>
            <person name="Spatafora J."/>
            <person name="Crous P."/>
            <person name="Grigoriev I."/>
        </authorList>
    </citation>
    <scope>NUCLEOTIDE SEQUENCE</scope>
    <source>
        <strain evidence="2">CBS 207.26</strain>
    </source>
</reference>
<accession>A0A6A6E835</accession>
<evidence type="ECO:0000313" key="3">
    <source>
        <dbReference type="Proteomes" id="UP000800200"/>
    </source>
</evidence>
<dbReference type="Proteomes" id="UP000800200">
    <property type="component" value="Unassembled WGS sequence"/>
</dbReference>
<dbReference type="PANTHER" id="PTHR33112:SF16">
    <property type="entry name" value="HETEROKARYON INCOMPATIBILITY DOMAIN-CONTAINING PROTEIN"/>
    <property type="match status" value="1"/>
</dbReference>
<feature type="non-terminal residue" evidence="2">
    <location>
        <position position="92"/>
    </location>
</feature>
<dbReference type="InterPro" id="IPR010730">
    <property type="entry name" value="HET"/>
</dbReference>
<proteinExistence type="predicted"/>
<feature type="domain" description="Heterokaryon incompatibility" evidence="1">
    <location>
        <begin position="18"/>
        <end position="89"/>
    </location>
</feature>
<sequence>GIGTLCSTTVNFPAYKSTIPLLNMPCTMRDAAHVARQLGQHYLWIDALCILQNSKEDWEQHASCMHTIFANAWLVISVDATSDCSSGFLSSR</sequence>
<protein>
    <submittedName>
        <fullName evidence="2">HET-domain-containing protein</fullName>
    </submittedName>
</protein>